<dbReference type="GO" id="GO:0048268">
    <property type="term" value="P:clathrin coat assembly"/>
    <property type="evidence" value="ECO:0007669"/>
    <property type="project" value="InterPro"/>
</dbReference>
<gene>
    <name evidence="10" type="ORF">RchiOBHm_Chr2g0112101</name>
</gene>
<dbReference type="InterPro" id="IPR045192">
    <property type="entry name" value="AP180-like"/>
</dbReference>
<protein>
    <submittedName>
        <fullName evidence="10">Putative ANTH domain-containing protein</fullName>
    </submittedName>
</protein>
<keyword evidence="5" id="KW-0333">Golgi apparatus</keyword>
<dbReference type="AlphaFoldDB" id="A0A2P6RQ96"/>
<keyword evidence="7" id="KW-0168">Coated pit</keyword>
<keyword evidence="8" id="KW-0968">Cytoplasmic vesicle</keyword>
<dbReference type="InterPro" id="IPR008942">
    <property type="entry name" value="ENTH_VHS"/>
</dbReference>
<evidence type="ECO:0000256" key="3">
    <source>
        <dbReference type="ARBA" id="ARBA00004600"/>
    </source>
</evidence>
<evidence type="ECO:0000256" key="8">
    <source>
        <dbReference type="ARBA" id="ARBA00023329"/>
    </source>
</evidence>
<evidence type="ECO:0000259" key="9">
    <source>
        <dbReference type="PROSITE" id="PS50942"/>
    </source>
</evidence>
<dbReference type="OMA" id="PSTELLW"/>
<evidence type="ECO:0000313" key="11">
    <source>
        <dbReference type="Proteomes" id="UP000238479"/>
    </source>
</evidence>
<keyword evidence="4" id="KW-0254">Endocytosis</keyword>
<comment type="caution">
    <text evidence="10">The sequence shown here is derived from an EMBL/GenBank/DDBJ whole genome shotgun (WGS) entry which is preliminary data.</text>
</comment>
<dbReference type="GO" id="GO:0005545">
    <property type="term" value="F:1-phosphatidylinositol binding"/>
    <property type="evidence" value="ECO:0007669"/>
    <property type="project" value="TreeGrafter"/>
</dbReference>
<dbReference type="SMART" id="SM00273">
    <property type="entry name" value="ENTH"/>
    <property type="match status" value="1"/>
</dbReference>
<evidence type="ECO:0000256" key="4">
    <source>
        <dbReference type="ARBA" id="ARBA00022583"/>
    </source>
</evidence>
<dbReference type="GO" id="GO:0005794">
    <property type="term" value="C:Golgi apparatus"/>
    <property type="evidence" value="ECO:0007669"/>
    <property type="project" value="UniProtKB-SubCell"/>
</dbReference>
<dbReference type="InterPro" id="IPR048050">
    <property type="entry name" value="ANTH_N_plant"/>
</dbReference>
<dbReference type="GO" id="GO:0000149">
    <property type="term" value="F:SNARE binding"/>
    <property type="evidence" value="ECO:0007669"/>
    <property type="project" value="TreeGrafter"/>
</dbReference>
<evidence type="ECO:0000256" key="7">
    <source>
        <dbReference type="ARBA" id="ARBA00023176"/>
    </source>
</evidence>
<dbReference type="STRING" id="74649.A0A2P6RQ96"/>
<sequence length="410" mass="45877">MRFDFILVLGRNVECDKALARNNQTPQPIKFNSNPHRPPSLSLSLSVRSYPLLSNSMGRKTKIKDLLMGAIKDKASQSKAAILSTINTAASSTPQSLHLALLRATTHDPFSPPPAKHLAALLSFGHSSRATASAAIEALMDRLQTTQNSSVALKCLIAVHHIVKYGSFILQDQLSVFPSTGGRNYLKLSNFRDNSSPISWDLSSWVRWYGQYIENLIITSRFLGFFLGSNSCLAERDRQEERISAHMNSDLVRETESLVSLMEEICRRPDFSSLNGNRLVGEILGLVGQDQIAAMNEVSVRVKEFDERLSCMSFGDSVELLSTLKRSEDCKERLLTVSSAVKSDLVERFWELMREMKGRVKKEKEKVGGKLVVMAVRRDSVGESARFDDRVLRSYDSVRFSSGRLKIVEL</sequence>
<feature type="domain" description="ENTH" evidence="9">
    <location>
        <begin position="89"/>
        <end position="227"/>
    </location>
</feature>
<dbReference type="GO" id="GO:0005546">
    <property type="term" value="F:phosphatidylinositol-4,5-bisphosphate binding"/>
    <property type="evidence" value="ECO:0007669"/>
    <property type="project" value="TreeGrafter"/>
</dbReference>
<organism evidence="10 11">
    <name type="scientific">Rosa chinensis</name>
    <name type="common">China rose</name>
    <dbReference type="NCBI Taxonomy" id="74649"/>
    <lineage>
        <taxon>Eukaryota</taxon>
        <taxon>Viridiplantae</taxon>
        <taxon>Streptophyta</taxon>
        <taxon>Embryophyta</taxon>
        <taxon>Tracheophyta</taxon>
        <taxon>Spermatophyta</taxon>
        <taxon>Magnoliopsida</taxon>
        <taxon>eudicotyledons</taxon>
        <taxon>Gunneridae</taxon>
        <taxon>Pentapetalae</taxon>
        <taxon>rosids</taxon>
        <taxon>fabids</taxon>
        <taxon>Rosales</taxon>
        <taxon>Rosaceae</taxon>
        <taxon>Rosoideae</taxon>
        <taxon>Rosoideae incertae sedis</taxon>
        <taxon>Rosa</taxon>
    </lineage>
</organism>
<accession>A0A2P6RQ96</accession>
<name>A0A2P6RQ96_ROSCH</name>
<dbReference type="CDD" id="cd16987">
    <property type="entry name" value="ANTH_N_AP180_plant"/>
    <property type="match status" value="1"/>
</dbReference>
<dbReference type="PANTHER" id="PTHR22951:SF76">
    <property type="entry name" value="OS09G0468150 PROTEIN"/>
    <property type="match status" value="1"/>
</dbReference>
<dbReference type="InterPro" id="IPR011417">
    <property type="entry name" value="ANTH_dom"/>
</dbReference>
<comment type="subcellular location">
    <subcellularLocation>
        <location evidence="1">Cytoplasmic vesicle</location>
        <location evidence="1">Clathrin-coated vesicle</location>
    </subcellularLocation>
    <subcellularLocation>
        <location evidence="2">Golgi apparatus</location>
    </subcellularLocation>
    <subcellularLocation>
        <location evidence="3">Membrane</location>
        <location evidence="3">Clathrin-coated pit</location>
    </subcellularLocation>
</comment>
<keyword evidence="6" id="KW-0472">Membrane</keyword>
<dbReference type="GO" id="GO:0005905">
    <property type="term" value="C:clathrin-coated pit"/>
    <property type="evidence" value="ECO:0007669"/>
    <property type="project" value="UniProtKB-SubCell"/>
</dbReference>
<dbReference type="Pfam" id="PF07651">
    <property type="entry name" value="ANTH"/>
    <property type="match status" value="1"/>
</dbReference>
<reference evidence="10 11" key="1">
    <citation type="journal article" date="2018" name="Nat. Genet.">
        <title>The Rosa genome provides new insights in the design of modern roses.</title>
        <authorList>
            <person name="Bendahmane M."/>
        </authorList>
    </citation>
    <scope>NUCLEOTIDE SEQUENCE [LARGE SCALE GENOMIC DNA]</scope>
    <source>
        <strain evidence="11">cv. Old Blush</strain>
    </source>
</reference>
<dbReference type="PROSITE" id="PS50942">
    <property type="entry name" value="ENTH"/>
    <property type="match status" value="1"/>
</dbReference>
<keyword evidence="11" id="KW-1185">Reference proteome</keyword>
<dbReference type="GO" id="GO:0030136">
    <property type="term" value="C:clathrin-coated vesicle"/>
    <property type="evidence" value="ECO:0007669"/>
    <property type="project" value="UniProtKB-SubCell"/>
</dbReference>
<evidence type="ECO:0000313" key="10">
    <source>
        <dbReference type="EMBL" id="PRQ48561.1"/>
    </source>
</evidence>
<dbReference type="PANTHER" id="PTHR22951">
    <property type="entry name" value="CLATHRIN ASSEMBLY PROTEIN"/>
    <property type="match status" value="1"/>
</dbReference>
<dbReference type="EMBL" id="PDCK01000040">
    <property type="protein sequence ID" value="PRQ48561.1"/>
    <property type="molecule type" value="Genomic_DNA"/>
</dbReference>
<dbReference type="Gramene" id="PRQ48561">
    <property type="protein sequence ID" value="PRQ48561"/>
    <property type="gene ID" value="RchiOBHm_Chr2g0112101"/>
</dbReference>
<dbReference type="FunFam" id="1.25.40.90:FF:000035">
    <property type="entry name" value="Putative clathrin assembly protein At4g40080"/>
    <property type="match status" value="1"/>
</dbReference>
<evidence type="ECO:0000256" key="2">
    <source>
        <dbReference type="ARBA" id="ARBA00004555"/>
    </source>
</evidence>
<dbReference type="GO" id="GO:0072583">
    <property type="term" value="P:clathrin-dependent endocytosis"/>
    <property type="evidence" value="ECO:0007669"/>
    <property type="project" value="InterPro"/>
</dbReference>
<evidence type="ECO:0000256" key="1">
    <source>
        <dbReference type="ARBA" id="ARBA00004132"/>
    </source>
</evidence>
<dbReference type="SUPFAM" id="SSF48464">
    <property type="entry name" value="ENTH/VHS domain"/>
    <property type="match status" value="1"/>
</dbReference>
<dbReference type="Gene3D" id="1.25.40.90">
    <property type="match status" value="1"/>
</dbReference>
<evidence type="ECO:0000256" key="5">
    <source>
        <dbReference type="ARBA" id="ARBA00023034"/>
    </source>
</evidence>
<dbReference type="GO" id="GO:0006900">
    <property type="term" value="P:vesicle budding from membrane"/>
    <property type="evidence" value="ECO:0007669"/>
    <property type="project" value="TreeGrafter"/>
</dbReference>
<dbReference type="Proteomes" id="UP000238479">
    <property type="component" value="Chromosome 2"/>
</dbReference>
<dbReference type="InterPro" id="IPR013809">
    <property type="entry name" value="ENTH"/>
</dbReference>
<evidence type="ECO:0000256" key="6">
    <source>
        <dbReference type="ARBA" id="ARBA00023136"/>
    </source>
</evidence>
<proteinExistence type="predicted"/>
<dbReference type="GO" id="GO:0032050">
    <property type="term" value="F:clathrin heavy chain binding"/>
    <property type="evidence" value="ECO:0007669"/>
    <property type="project" value="TreeGrafter"/>
</dbReference>